<proteinExistence type="predicted"/>
<evidence type="ECO:0000313" key="2">
    <source>
        <dbReference type="EMBL" id="KAF5692264.1"/>
    </source>
</evidence>
<reference evidence="3" key="1">
    <citation type="journal article" date="2020" name="BMC Genomics">
        <title>Correction to: Identification and distribution of gene clusters required for synthesis of sphingolipid metabolism inhibitors in diverse species of the filamentous fungus Fusarium.</title>
        <authorList>
            <person name="Kim H.S."/>
            <person name="Lohmar J.M."/>
            <person name="Busman M."/>
            <person name="Brown D.W."/>
            <person name="Naumann T.A."/>
            <person name="Divon H.H."/>
            <person name="Lysoe E."/>
            <person name="Uhlig S."/>
            <person name="Proctor R.H."/>
        </authorList>
    </citation>
    <scope>NUCLEOTIDE SEQUENCE [LARGE SCALE GENOMIC DNA]</scope>
    <source>
        <strain evidence="3">NRRL 25331</strain>
    </source>
</reference>
<sequence>MSSEFNISNEGYDSGQSSQDKGKGKEREIVNRFPNPPQPNQNYPRPQMPYPWPPTVTTSDNTDVLTAFA</sequence>
<name>A0A8H6CU88_FUSCI</name>
<organism evidence="2 3">
    <name type="scientific">Fusarium circinatum</name>
    <name type="common">Pitch canker fungus</name>
    <name type="synonym">Gibberella circinata</name>
    <dbReference type="NCBI Taxonomy" id="48490"/>
    <lineage>
        <taxon>Eukaryota</taxon>
        <taxon>Fungi</taxon>
        <taxon>Dikarya</taxon>
        <taxon>Ascomycota</taxon>
        <taxon>Pezizomycotina</taxon>
        <taxon>Sordariomycetes</taxon>
        <taxon>Hypocreomycetidae</taxon>
        <taxon>Hypocreales</taxon>
        <taxon>Nectriaceae</taxon>
        <taxon>Fusarium</taxon>
        <taxon>Fusarium fujikuroi species complex</taxon>
    </lineage>
</organism>
<keyword evidence="3" id="KW-1185">Reference proteome</keyword>
<feature type="compositionally biased region" description="Basic and acidic residues" evidence="1">
    <location>
        <begin position="20"/>
        <end position="30"/>
    </location>
</feature>
<evidence type="ECO:0000313" key="3">
    <source>
        <dbReference type="Proteomes" id="UP000572754"/>
    </source>
</evidence>
<dbReference type="EMBL" id="JAAQPE010000006">
    <property type="protein sequence ID" value="KAF5692264.1"/>
    <property type="molecule type" value="Genomic_DNA"/>
</dbReference>
<feature type="region of interest" description="Disordered" evidence="1">
    <location>
        <begin position="1"/>
        <end position="69"/>
    </location>
</feature>
<evidence type="ECO:0000256" key="1">
    <source>
        <dbReference type="SAM" id="MobiDB-lite"/>
    </source>
</evidence>
<comment type="caution">
    <text evidence="2">The sequence shown here is derived from an EMBL/GenBank/DDBJ whole genome shotgun (WGS) entry which is preliminary data.</text>
</comment>
<reference evidence="2 3" key="2">
    <citation type="submission" date="2020-05" db="EMBL/GenBank/DDBJ databases">
        <title>Identification and distribution of gene clusters putatively required for synthesis of sphingolipid metabolism inhibitors in phylogenetically diverse species of the filamentous fungus Fusarium.</title>
        <authorList>
            <person name="Kim H.-S."/>
            <person name="Busman M."/>
            <person name="Brown D.W."/>
            <person name="Divon H."/>
            <person name="Uhlig S."/>
            <person name="Proctor R.H."/>
        </authorList>
    </citation>
    <scope>NUCLEOTIDE SEQUENCE [LARGE SCALE GENOMIC DNA]</scope>
    <source>
        <strain evidence="2 3">NRRL 25331</strain>
    </source>
</reference>
<dbReference type="AlphaFoldDB" id="A0A8H6CU88"/>
<dbReference type="Proteomes" id="UP000572754">
    <property type="component" value="Unassembled WGS sequence"/>
</dbReference>
<protein>
    <submittedName>
        <fullName evidence="2">Uncharacterized protein</fullName>
    </submittedName>
</protein>
<accession>A0A8H6CU88</accession>
<feature type="compositionally biased region" description="Polar residues" evidence="1">
    <location>
        <begin position="55"/>
        <end position="69"/>
    </location>
</feature>
<gene>
    <name evidence="2" type="ORF">FCIRC_2</name>
</gene>
<feature type="compositionally biased region" description="Polar residues" evidence="1">
    <location>
        <begin position="1"/>
        <end position="19"/>
    </location>
</feature>